<dbReference type="SUPFAM" id="SSF53649">
    <property type="entry name" value="Alkaline phosphatase-like"/>
    <property type="match status" value="1"/>
</dbReference>
<dbReference type="EMBL" id="UINC01125897">
    <property type="protein sequence ID" value="SVD04047.1"/>
    <property type="molecule type" value="Genomic_DNA"/>
</dbReference>
<proteinExistence type="predicted"/>
<sequence>PSDGAALLQCPHPFGQWWPGAGGRSYRGLRTHQYTYVRALEGPWLLYDNTVDPYQMRNVLGESQYEDARLALDAELQRRLAMLDDEFLPGPVYLERWGYHVGARGTVAYTG</sequence>
<name>A0A382S477_9ZZZZ</name>
<accession>A0A382S477</accession>
<evidence type="ECO:0008006" key="2">
    <source>
        <dbReference type="Google" id="ProtNLM"/>
    </source>
</evidence>
<evidence type="ECO:0000313" key="1">
    <source>
        <dbReference type="EMBL" id="SVD04047.1"/>
    </source>
</evidence>
<protein>
    <recommendedName>
        <fullName evidence="2">N-sulphoglucosamine sulphohydrolase C-terminal domain-containing protein</fullName>
    </recommendedName>
</protein>
<dbReference type="InterPro" id="IPR017850">
    <property type="entry name" value="Alkaline_phosphatase_core_sf"/>
</dbReference>
<dbReference type="AlphaFoldDB" id="A0A382S477"/>
<feature type="non-terminal residue" evidence="1">
    <location>
        <position position="1"/>
    </location>
</feature>
<reference evidence="1" key="1">
    <citation type="submission" date="2018-05" db="EMBL/GenBank/DDBJ databases">
        <authorList>
            <person name="Lanie J.A."/>
            <person name="Ng W.-L."/>
            <person name="Kazmierczak K.M."/>
            <person name="Andrzejewski T.M."/>
            <person name="Davidsen T.M."/>
            <person name="Wayne K.J."/>
            <person name="Tettelin H."/>
            <person name="Glass J.I."/>
            <person name="Rusch D."/>
            <person name="Podicherti R."/>
            <person name="Tsui H.-C.T."/>
            <person name="Winkler M.E."/>
        </authorList>
    </citation>
    <scope>NUCLEOTIDE SEQUENCE</scope>
</reference>
<gene>
    <name evidence="1" type="ORF">METZ01_LOCUS356901</name>
</gene>
<dbReference type="Gene3D" id="3.30.1120.10">
    <property type="match status" value="1"/>
</dbReference>
<organism evidence="1">
    <name type="scientific">marine metagenome</name>
    <dbReference type="NCBI Taxonomy" id="408172"/>
    <lineage>
        <taxon>unclassified sequences</taxon>
        <taxon>metagenomes</taxon>
        <taxon>ecological metagenomes</taxon>
    </lineage>
</organism>